<dbReference type="EMBL" id="VFQE01000001">
    <property type="protein sequence ID" value="TQN43486.1"/>
    <property type="molecule type" value="Genomic_DNA"/>
</dbReference>
<accession>A0A543PHC5</accession>
<feature type="domain" description="SnoaL-like" evidence="1">
    <location>
        <begin position="11"/>
        <end position="103"/>
    </location>
</feature>
<keyword evidence="3" id="KW-1185">Reference proteome</keyword>
<organism evidence="2 3">
    <name type="scientific">Blastococcus colisei</name>
    <dbReference type="NCBI Taxonomy" id="1564162"/>
    <lineage>
        <taxon>Bacteria</taxon>
        <taxon>Bacillati</taxon>
        <taxon>Actinomycetota</taxon>
        <taxon>Actinomycetes</taxon>
        <taxon>Geodermatophilales</taxon>
        <taxon>Geodermatophilaceae</taxon>
        <taxon>Blastococcus</taxon>
    </lineage>
</organism>
<evidence type="ECO:0000259" key="1">
    <source>
        <dbReference type="Pfam" id="PF12680"/>
    </source>
</evidence>
<dbReference type="InterPro" id="IPR037401">
    <property type="entry name" value="SnoaL-like"/>
</dbReference>
<name>A0A543PHC5_9ACTN</name>
<comment type="caution">
    <text evidence="2">The sequence shown here is derived from an EMBL/GenBank/DDBJ whole genome shotgun (WGS) entry which is preliminary data.</text>
</comment>
<sequence>MARTPQDVFAAHASALAAGDIGRILEDYSDDAVLLTADGPFHGHKAIGEFLTAALGALPEAEFTVGAAVFEGDALLLVWSVTSPKGKITDAVDTFVFADGKIRLQTTVFHVEPA</sequence>
<evidence type="ECO:0000313" key="2">
    <source>
        <dbReference type="EMBL" id="TQN43486.1"/>
    </source>
</evidence>
<evidence type="ECO:0000313" key="3">
    <source>
        <dbReference type="Proteomes" id="UP000319865"/>
    </source>
</evidence>
<dbReference type="Gene3D" id="3.10.450.50">
    <property type="match status" value="1"/>
</dbReference>
<dbReference type="Proteomes" id="UP000319865">
    <property type="component" value="Unassembled WGS sequence"/>
</dbReference>
<reference evidence="2 3" key="1">
    <citation type="submission" date="2019-06" db="EMBL/GenBank/DDBJ databases">
        <title>Sequencing the genomes of 1000 actinobacteria strains.</title>
        <authorList>
            <person name="Klenk H.-P."/>
        </authorList>
    </citation>
    <scope>NUCLEOTIDE SEQUENCE [LARGE SCALE GENOMIC DNA]</scope>
    <source>
        <strain evidence="2 3">DSM 46837</strain>
    </source>
</reference>
<protein>
    <submittedName>
        <fullName evidence="2">SnoaL-like protein</fullName>
    </submittedName>
</protein>
<proteinExistence type="predicted"/>
<dbReference type="AlphaFoldDB" id="A0A543PHC5"/>
<gene>
    <name evidence="2" type="ORF">FHU33_2933</name>
</gene>
<dbReference type="Pfam" id="PF12680">
    <property type="entry name" value="SnoaL_2"/>
    <property type="match status" value="1"/>
</dbReference>
<dbReference type="InterPro" id="IPR032710">
    <property type="entry name" value="NTF2-like_dom_sf"/>
</dbReference>
<dbReference type="RefSeq" id="WP_170182457.1">
    <property type="nucleotide sequence ID" value="NZ_VFQE01000001.1"/>
</dbReference>
<dbReference type="SUPFAM" id="SSF54427">
    <property type="entry name" value="NTF2-like"/>
    <property type="match status" value="1"/>
</dbReference>